<dbReference type="InterPro" id="IPR008207">
    <property type="entry name" value="Sig_transdc_His_kin_Hpt_dom"/>
</dbReference>
<dbReference type="GO" id="GO:0000160">
    <property type="term" value="P:phosphorelay signal transduction system"/>
    <property type="evidence" value="ECO:0007669"/>
    <property type="project" value="InterPro"/>
</dbReference>
<dbReference type="Gene3D" id="1.20.120.160">
    <property type="entry name" value="HPT domain"/>
    <property type="match status" value="1"/>
</dbReference>
<reference evidence="2" key="1">
    <citation type="submission" date="2016-10" db="EMBL/GenBank/DDBJ databases">
        <authorList>
            <person name="de Groot N.N."/>
        </authorList>
    </citation>
    <scope>NUCLEOTIDE SEQUENCE</scope>
</reference>
<organism evidence="2">
    <name type="scientific">hydrothermal vent metagenome</name>
    <dbReference type="NCBI Taxonomy" id="652676"/>
    <lineage>
        <taxon>unclassified sequences</taxon>
        <taxon>metagenomes</taxon>
        <taxon>ecological metagenomes</taxon>
    </lineage>
</organism>
<proteinExistence type="predicted"/>
<dbReference type="Pfam" id="PF01627">
    <property type="entry name" value="Hpt"/>
    <property type="match status" value="1"/>
</dbReference>
<dbReference type="SUPFAM" id="SSF47226">
    <property type="entry name" value="Histidine-containing phosphotransfer domain, HPT domain"/>
    <property type="match status" value="1"/>
</dbReference>
<protein>
    <recommendedName>
        <fullName evidence="1">HPt domain-containing protein</fullName>
    </recommendedName>
</protein>
<feature type="domain" description="HPt" evidence="1">
    <location>
        <begin position="8"/>
        <end position="114"/>
    </location>
</feature>
<evidence type="ECO:0000259" key="1">
    <source>
        <dbReference type="PROSITE" id="PS50894"/>
    </source>
</evidence>
<evidence type="ECO:0000313" key="2">
    <source>
        <dbReference type="EMBL" id="SFV70895.1"/>
    </source>
</evidence>
<accession>A0A1W1CYV4</accession>
<gene>
    <name evidence="2" type="ORF">MNB_SM-5-1121</name>
</gene>
<dbReference type="InterPro" id="IPR036641">
    <property type="entry name" value="HPT_dom_sf"/>
</dbReference>
<sequence>MGIRGDLEANFDYEIVDEFLDHYSMMVESMEVMIIDLTNPKMYKRSVNELFRVFHNIKSASGYLQILPMNKLASFVEDELEELRNNESINQETVDWLLRISDMFATWQEDLKDNNELSRIKFSLLKTPDLDKKK</sequence>
<dbReference type="EMBL" id="FPHH01000160">
    <property type="protein sequence ID" value="SFV70895.1"/>
    <property type="molecule type" value="Genomic_DNA"/>
</dbReference>
<name>A0A1W1CYV4_9ZZZZ</name>
<dbReference type="PROSITE" id="PS50894">
    <property type="entry name" value="HPT"/>
    <property type="match status" value="1"/>
</dbReference>
<dbReference type="AlphaFoldDB" id="A0A1W1CYV4"/>